<comment type="caution">
    <text evidence="1">The sequence shown here is derived from an EMBL/GenBank/DDBJ whole genome shotgun (WGS) entry which is preliminary data.</text>
</comment>
<evidence type="ECO:0000313" key="2">
    <source>
        <dbReference type="Proteomes" id="UP000789570"/>
    </source>
</evidence>
<proteinExistence type="predicted"/>
<dbReference type="Proteomes" id="UP000789570">
    <property type="component" value="Unassembled WGS sequence"/>
</dbReference>
<feature type="non-terminal residue" evidence="1">
    <location>
        <position position="51"/>
    </location>
</feature>
<sequence>ERHGILSAVRCSCFIETFDGRLLIAKEISHILTIKRKCFFKSKILRGEEIE</sequence>
<keyword evidence="2" id="KW-1185">Reference proteome</keyword>
<dbReference type="AlphaFoldDB" id="A0A9N9NGE8"/>
<protein>
    <submittedName>
        <fullName evidence="1">1077_t:CDS:1</fullName>
    </submittedName>
</protein>
<gene>
    <name evidence="1" type="ORF">FCALED_LOCUS15042</name>
</gene>
<evidence type="ECO:0000313" key="1">
    <source>
        <dbReference type="EMBL" id="CAG8731971.1"/>
    </source>
</evidence>
<reference evidence="1" key="1">
    <citation type="submission" date="2021-06" db="EMBL/GenBank/DDBJ databases">
        <authorList>
            <person name="Kallberg Y."/>
            <person name="Tangrot J."/>
            <person name="Rosling A."/>
        </authorList>
    </citation>
    <scope>NUCLEOTIDE SEQUENCE</scope>
    <source>
        <strain evidence="1">UK204</strain>
    </source>
</reference>
<organism evidence="1 2">
    <name type="scientific">Funneliformis caledonium</name>
    <dbReference type="NCBI Taxonomy" id="1117310"/>
    <lineage>
        <taxon>Eukaryota</taxon>
        <taxon>Fungi</taxon>
        <taxon>Fungi incertae sedis</taxon>
        <taxon>Mucoromycota</taxon>
        <taxon>Glomeromycotina</taxon>
        <taxon>Glomeromycetes</taxon>
        <taxon>Glomerales</taxon>
        <taxon>Glomeraceae</taxon>
        <taxon>Funneliformis</taxon>
    </lineage>
</organism>
<accession>A0A9N9NGE8</accession>
<dbReference type="EMBL" id="CAJVPQ010012519">
    <property type="protein sequence ID" value="CAG8731971.1"/>
    <property type="molecule type" value="Genomic_DNA"/>
</dbReference>
<name>A0A9N9NGE8_9GLOM</name>